<comment type="caution">
    <text evidence="1">The sequence shown here is derived from an EMBL/GenBank/DDBJ whole genome shotgun (WGS) entry which is preliminary data.</text>
</comment>
<reference evidence="1" key="1">
    <citation type="submission" date="2022-12" db="EMBL/GenBank/DDBJ databases">
        <title>Acinetobacter lactucae: Emerging opportunistic pathogenic species of genus Acinetobacter isolated from immunocompromised patients in clinical settings of India.</title>
        <authorList>
            <person name="Amar A.K."/>
            <person name="Sawant A.R."/>
            <person name="Meera M."/>
            <person name="Tomar A."/>
            <person name="Sistla S."/>
            <person name="Prashanth K."/>
        </authorList>
    </citation>
    <scope>NUCLEOTIDE SEQUENCE</scope>
    <source>
        <strain evidence="1">PKAL1828C</strain>
    </source>
</reference>
<evidence type="ECO:0000313" key="1">
    <source>
        <dbReference type="EMBL" id="MDD9320334.1"/>
    </source>
</evidence>
<dbReference type="InterPro" id="IPR010064">
    <property type="entry name" value="HK97-gp10_tail"/>
</dbReference>
<dbReference type="NCBIfam" id="TIGR01725">
    <property type="entry name" value="phge_HK97_gp10"/>
    <property type="match status" value="1"/>
</dbReference>
<sequence>MEKFAIWSGEENASRKLKQLADPKVARRIARKAARKGMNKVRDAARQNAQSIDDPETRANISKNIKVAAGKVGNRDLIKMRVGIDGGASFAAALKTTSGGDTRHWRFVEFGTAFVPAIPFMRVAFFSKIDDVIETFAQVFSDELDKELATI</sequence>
<organism evidence="1 2">
    <name type="scientific">Acinetobacter lactucae</name>
    <dbReference type="NCBI Taxonomy" id="1785128"/>
    <lineage>
        <taxon>Bacteria</taxon>
        <taxon>Pseudomonadati</taxon>
        <taxon>Pseudomonadota</taxon>
        <taxon>Gammaproteobacteria</taxon>
        <taxon>Moraxellales</taxon>
        <taxon>Moraxellaceae</taxon>
        <taxon>Acinetobacter</taxon>
        <taxon>Acinetobacter calcoaceticus/baumannii complex</taxon>
    </lineage>
</organism>
<name>A0AB35K484_9GAMM</name>
<evidence type="ECO:0000313" key="2">
    <source>
        <dbReference type="Proteomes" id="UP001150055"/>
    </source>
</evidence>
<dbReference type="Pfam" id="PF04883">
    <property type="entry name" value="HK97-gp10_like"/>
    <property type="match status" value="1"/>
</dbReference>
<protein>
    <submittedName>
        <fullName evidence="1">HK97 gp10 family phage protein</fullName>
    </submittedName>
</protein>
<dbReference type="AlphaFoldDB" id="A0AB35K484"/>
<accession>A0AB35K484</accession>
<gene>
    <name evidence="1" type="ORF">M0O54_09415</name>
</gene>
<dbReference type="EMBL" id="JALNTG010000031">
    <property type="protein sequence ID" value="MDD9320334.1"/>
    <property type="molecule type" value="Genomic_DNA"/>
</dbReference>
<proteinExistence type="predicted"/>
<dbReference type="Proteomes" id="UP001150055">
    <property type="component" value="Unassembled WGS sequence"/>
</dbReference>
<dbReference type="RefSeq" id="WP_274579099.1">
    <property type="nucleotide sequence ID" value="NZ_JALNTG010000031.1"/>
</dbReference>